<keyword evidence="2" id="KW-0472">Membrane</keyword>
<dbReference type="Gene3D" id="3.40.50.980">
    <property type="match status" value="2"/>
</dbReference>
<dbReference type="GO" id="GO:0031177">
    <property type="term" value="F:phosphopantetheine binding"/>
    <property type="evidence" value="ECO:0007669"/>
    <property type="project" value="TreeGrafter"/>
</dbReference>
<evidence type="ECO:0000256" key="2">
    <source>
        <dbReference type="SAM" id="Phobius"/>
    </source>
</evidence>
<dbReference type="RefSeq" id="WP_148131898.1">
    <property type="nucleotide sequence ID" value="NZ_NDYC01000064.1"/>
</dbReference>
<keyword evidence="2" id="KW-1133">Transmembrane helix</keyword>
<dbReference type="EMBL" id="NDYC01000064">
    <property type="protein sequence ID" value="OXZ26271.1"/>
    <property type="molecule type" value="Genomic_DNA"/>
</dbReference>
<dbReference type="InterPro" id="IPR020845">
    <property type="entry name" value="AMP-binding_CS"/>
</dbReference>
<evidence type="ECO:0000259" key="3">
    <source>
        <dbReference type="Pfam" id="PF00501"/>
    </source>
</evidence>
<keyword evidence="1" id="KW-0436">Ligase</keyword>
<dbReference type="PANTHER" id="PTHR45527">
    <property type="entry name" value="NONRIBOSOMAL PEPTIDE SYNTHETASE"/>
    <property type="match status" value="1"/>
</dbReference>
<evidence type="ECO:0000256" key="1">
    <source>
        <dbReference type="ARBA" id="ARBA00022598"/>
    </source>
</evidence>
<protein>
    <recommendedName>
        <fullName evidence="3">AMP-dependent synthetase/ligase domain-containing protein</fullName>
    </recommendedName>
</protein>
<dbReference type="AlphaFoldDB" id="A0A233V1M3"/>
<dbReference type="GO" id="GO:0044550">
    <property type="term" value="P:secondary metabolite biosynthetic process"/>
    <property type="evidence" value="ECO:0007669"/>
    <property type="project" value="TreeGrafter"/>
</dbReference>
<dbReference type="Proteomes" id="UP000215413">
    <property type="component" value="Unassembled WGS sequence"/>
</dbReference>
<evidence type="ECO:0000313" key="4">
    <source>
        <dbReference type="EMBL" id="OXZ26271.1"/>
    </source>
</evidence>
<accession>A0A233V1M3</accession>
<sequence>DLYEKSLNVAGYLKENGIKKGDYVGITLPRSSKQIYAIFGILFSGAAYVAVGINQPSERRTKIYEQIGIKFVISENKTIENCKLDTGEVSLIDLDKAIDKSLGLDKPIEVSPFDSAYIIMTSGTTGVPKGVEIMHTSAINTINDLNEKYSINSNDTLLMVSAIDFDLSVYDIFGILGVGGTLITNNEDNYRNPDEWIRIIEKYKVSVWDSVPILFDMLVTMAESEKKNLPLRIVMLSGDWIAKDLPGRFYKISEKENSIVV</sequence>
<evidence type="ECO:0000313" key="5">
    <source>
        <dbReference type="Proteomes" id="UP000215413"/>
    </source>
</evidence>
<name>A0A233V1M3_FINMA</name>
<keyword evidence="2" id="KW-0812">Transmembrane</keyword>
<feature type="domain" description="AMP-dependent synthetase/ligase" evidence="3">
    <location>
        <begin position="1"/>
        <end position="253"/>
    </location>
</feature>
<dbReference type="InterPro" id="IPR000873">
    <property type="entry name" value="AMP-dep_synth/lig_dom"/>
</dbReference>
<feature type="non-terminal residue" evidence="4">
    <location>
        <position position="1"/>
    </location>
</feature>
<dbReference type="PROSITE" id="PS00455">
    <property type="entry name" value="AMP_BINDING"/>
    <property type="match status" value="1"/>
</dbReference>
<reference evidence="5" key="1">
    <citation type="submission" date="2017-04" db="EMBL/GenBank/DDBJ databases">
        <title>Finegoldia magna isolated from orthopedic joint implant-associated infections.</title>
        <authorList>
            <person name="Bjorklund S."/>
            <person name="Bruggemann H."/>
            <person name="Jensen A."/>
            <person name="Hellmark B."/>
            <person name="Soderquist B."/>
        </authorList>
    </citation>
    <scope>NUCLEOTIDE SEQUENCE [LARGE SCALE GENOMIC DNA]</scope>
    <source>
        <strain evidence="5">CCUG 54800</strain>
    </source>
</reference>
<dbReference type="Pfam" id="PF00501">
    <property type="entry name" value="AMP-binding"/>
    <property type="match status" value="1"/>
</dbReference>
<dbReference type="GO" id="GO:0016874">
    <property type="term" value="F:ligase activity"/>
    <property type="evidence" value="ECO:0007669"/>
    <property type="project" value="UniProtKB-KW"/>
</dbReference>
<feature type="non-terminal residue" evidence="4">
    <location>
        <position position="261"/>
    </location>
</feature>
<organism evidence="4 5">
    <name type="scientific">Finegoldia magna</name>
    <name type="common">Peptostreptococcus magnus</name>
    <dbReference type="NCBI Taxonomy" id="1260"/>
    <lineage>
        <taxon>Bacteria</taxon>
        <taxon>Bacillati</taxon>
        <taxon>Bacillota</taxon>
        <taxon>Tissierellia</taxon>
        <taxon>Tissierellales</taxon>
        <taxon>Peptoniphilaceae</taxon>
        <taxon>Finegoldia</taxon>
    </lineage>
</organism>
<gene>
    <name evidence="4" type="ORF">B9N49_09750</name>
</gene>
<comment type="caution">
    <text evidence="4">The sequence shown here is derived from an EMBL/GenBank/DDBJ whole genome shotgun (WGS) entry which is preliminary data.</text>
</comment>
<dbReference type="GO" id="GO:0005737">
    <property type="term" value="C:cytoplasm"/>
    <property type="evidence" value="ECO:0007669"/>
    <property type="project" value="TreeGrafter"/>
</dbReference>
<dbReference type="GO" id="GO:0043041">
    <property type="term" value="P:amino acid activation for nonribosomal peptide biosynthetic process"/>
    <property type="evidence" value="ECO:0007669"/>
    <property type="project" value="TreeGrafter"/>
</dbReference>
<dbReference type="SUPFAM" id="SSF56801">
    <property type="entry name" value="Acetyl-CoA synthetase-like"/>
    <property type="match status" value="1"/>
</dbReference>
<dbReference type="PANTHER" id="PTHR45527:SF10">
    <property type="entry name" value="PYOCHELIN SYNTHASE PCHF"/>
    <property type="match status" value="1"/>
</dbReference>
<proteinExistence type="predicted"/>
<feature type="transmembrane region" description="Helical" evidence="2">
    <location>
        <begin position="35"/>
        <end position="53"/>
    </location>
</feature>